<feature type="compositionally biased region" description="Basic residues" evidence="1">
    <location>
        <begin position="133"/>
        <end position="143"/>
    </location>
</feature>
<evidence type="ECO:0000313" key="2">
    <source>
        <dbReference type="EMBL" id="KAL3267545.1"/>
    </source>
</evidence>
<name>A0ABD2MMR7_9CUCU</name>
<dbReference type="Proteomes" id="UP001516400">
    <property type="component" value="Unassembled WGS sequence"/>
</dbReference>
<feature type="compositionally biased region" description="Basic and acidic residues" evidence="1">
    <location>
        <begin position="78"/>
        <end position="90"/>
    </location>
</feature>
<organism evidence="2 3">
    <name type="scientific">Cryptolaemus montrouzieri</name>
    <dbReference type="NCBI Taxonomy" id="559131"/>
    <lineage>
        <taxon>Eukaryota</taxon>
        <taxon>Metazoa</taxon>
        <taxon>Ecdysozoa</taxon>
        <taxon>Arthropoda</taxon>
        <taxon>Hexapoda</taxon>
        <taxon>Insecta</taxon>
        <taxon>Pterygota</taxon>
        <taxon>Neoptera</taxon>
        <taxon>Endopterygota</taxon>
        <taxon>Coleoptera</taxon>
        <taxon>Polyphaga</taxon>
        <taxon>Cucujiformia</taxon>
        <taxon>Coccinelloidea</taxon>
        <taxon>Coccinellidae</taxon>
        <taxon>Scymninae</taxon>
        <taxon>Scymnini</taxon>
        <taxon>Cryptolaemus</taxon>
    </lineage>
</organism>
<feature type="region of interest" description="Disordered" evidence="1">
    <location>
        <begin position="165"/>
        <end position="195"/>
    </location>
</feature>
<proteinExistence type="predicted"/>
<feature type="compositionally biased region" description="Polar residues" evidence="1">
    <location>
        <begin position="185"/>
        <end position="195"/>
    </location>
</feature>
<dbReference type="EMBL" id="JABFTP020000001">
    <property type="protein sequence ID" value="KAL3267545.1"/>
    <property type="molecule type" value="Genomic_DNA"/>
</dbReference>
<feature type="compositionally biased region" description="Basic and acidic residues" evidence="1">
    <location>
        <begin position="99"/>
        <end position="132"/>
    </location>
</feature>
<reference evidence="2 3" key="1">
    <citation type="journal article" date="2021" name="BMC Biol.">
        <title>Horizontally acquired antibacterial genes associated with adaptive radiation of ladybird beetles.</title>
        <authorList>
            <person name="Li H.S."/>
            <person name="Tang X.F."/>
            <person name="Huang Y.H."/>
            <person name="Xu Z.Y."/>
            <person name="Chen M.L."/>
            <person name="Du X.Y."/>
            <person name="Qiu B.Y."/>
            <person name="Chen P.T."/>
            <person name="Zhang W."/>
            <person name="Slipinski A."/>
            <person name="Escalona H.E."/>
            <person name="Waterhouse R.M."/>
            <person name="Zwick A."/>
            <person name="Pang H."/>
        </authorList>
    </citation>
    <scope>NUCLEOTIDE SEQUENCE [LARGE SCALE GENOMIC DNA]</scope>
    <source>
        <strain evidence="2">SYSU2018</strain>
    </source>
</reference>
<gene>
    <name evidence="2" type="ORF">HHI36_011665</name>
</gene>
<sequence>MEVIKCGLCKAEIEYSQRCRVYIKTDEPRNSQRSSKRPHLGRFKLISTASSTEHISFTRRLKNLRKKSQILSDVENSDSNKEQDIERNSSEVEGSLNSGEEHIKAEDKPIEQPQKSEQKDSKSKDLKLDHKPSNKKRTSKKMSHPQFQSSFEEYIKPIISKTTAAKISKTKSSDSSSDLEVNRKGSGNTYKSVKNGNVRNSLREFETYYWLDMPKPKSFESKKLGYQFENLVTEVKHMKLPSSEWKIKIMVHKQEMVSVSFSNKQIPEKVVSINAKNSVCDISIDNKN</sequence>
<feature type="region of interest" description="Disordered" evidence="1">
    <location>
        <begin position="71"/>
        <end position="147"/>
    </location>
</feature>
<dbReference type="AlphaFoldDB" id="A0ABD2MMR7"/>
<evidence type="ECO:0000313" key="3">
    <source>
        <dbReference type="Proteomes" id="UP001516400"/>
    </source>
</evidence>
<keyword evidence="3" id="KW-1185">Reference proteome</keyword>
<evidence type="ECO:0000256" key="1">
    <source>
        <dbReference type="SAM" id="MobiDB-lite"/>
    </source>
</evidence>
<protein>
    <submittedName>
        <fullName evidence="2">Uncharacterized protein</fullName>
    </submittedName>
</protein>
<accession>A0ABD2MMR7</accession>
<comment type="caution">
    <text evidence="2">The sequence shown here is derived from an EMBL/GenBank/DDBJ whole genome shotgun (WGS) entry which is preliminary data.</text>
</comment>